<gene>
    <name evidence="2" type="ORF">CEXT_56161</name>
</gene>
<evidence type="ECO:0000313" key="3">
    <source>
        <dbReference type="Proteomes" id="UP001054945"/>
    </source>
</evidence>
<evidence type="ECO:0000256" key="1">
    <source>
        <dbReference type="SAM" id="MobiDB-lite"/>
    </source>
</evidence>
<dbReference type="Proteomes" id="UP001054945">
    <property type="component" value="Unassembled WGS sequence"/>
</dbReference>
<feature type="region of interest" description="Disordered" evidence="1">
    <location>
        <begin position="76"/>
        <end position="97"/>
    </location>
</feature>
<evidence type="ECO:0000313" key="2">
    <source>
        <dbReference type="EMBL" id="GIX70798.1"/>
    </source>
</evidence>
<comment type="caution">
    <text evidence="2">The sequence shown here is derived from an EMBL/GenBank/DDBJ whole genome shotgun (WGS) entry which is preliminary data.</text>
</comment>
<dbReference type="AlphaFoldDB" id="A0AAV4MEF5"/>
<dbReference type="EMBL" id="BPLR01002166">
    <property type="protein sequence ID" value="GIX70798.1"/>
    <property type="molecule type" value="Genomic_DNA"/>
</dbReference>
<name>A0AAV4MEF5_CAEEX</name>
<reference evidence="2 3" key="1">
    <citation type="submission" date="2021-06" db="EMBL/GenBank/DDBJ databases">
        <title>Caerostris extrusa draft genome.</title>
        <authorList>
            <person name="Kono N."/>
            <person name="Arakawa K."/>
        </authorList>
    </citation>
    <scope>NUCLEOTIDE SEQUENCE [LARGE SCALE GENOMIC DNA]</scope>
</reference>
<proteinExistence type="predicted"/>
<sequence>MAPGISARFLISGNVFILLAKQTPPEQKLLSCLRLSLTKEASPFPALPLSIKCGLLQVPFGFIVSAMSLSDNSNLPLANSGEITSFHKPSTSTWKQR</sequence>
<protein>
    <submittedName>
        <fullName evidence="2">Uncharacterized protein</fullName>
    </submittedName>
</protein>
<organism evidence="2 3">
    <name type="scientific">Caerostris extrusa</name>
    <name type="common">Bark spider</name>
    <name type="synonym">Caerostris bankana</name>
    <dbReference type="NCBI Taxonomy" id="172846"/>
    <lineage>
        <taxon>Eukaryota</taxon>
        <taxon>Metazoa</taxon>
        <taxon>Ecdysozoa</taxon>
        <taxon>Arthropoda</taxon>
        <taxon>Chelicerata</taxon>
        <taxon>Arachnida</taxon>
        <taxon>Araneae</taxon>
        <taxon>Araneomorphae</taxon>
        <taxon>Entelegynae</taxon>
        <taxon>Araneoidea</taxon>
        <taxon>Araneidae</taxon>
        <taxon>Caerostris</taxon>
    </lineage>
</organism>
<accession>A0AAV4MEF5</accession>
<keyword evidence="3" id="KW-1185">Reference proteome</keyword>